<dbReference type="InterPro" id="IPR029261">
    <property type="entry name" value="Transposase_Znf"/>
</dbReference>
<keyword evidence="4" id="KW-1185">Reference proteome</keyword>
<dbReference type="EMBL" id="SIXF01000058">
    <property type="protein sequence ID" value="TBO35947.1"/>
    <property type="molecule type" value="Genomic_DNA"/>
</dbReference>
<evidence type="ECO:0000259" key="1">
    <source>
        <dbReference type="Pfam" id="PF14690"/>
    </source>
</evidence>
<evidence type="ECO:0000313" key="4">
    <source>
        <dbReference type="Proteomes" id="UP000291819"/>
    </source>
</evidence>
<sequence>MNLTKLIFSSIDPFKVVSVDNQADFVNIYVQSRQRICRCPDCLSPSKKLHSYYLRKFRDLPTFGKSCNIYLQSRKYRCL</sequence>
<evidence type="ECO:0000313" key="2">
    <source>
        <dbReference type="EMBL" id="TBO35947.1"/>
    </source>
</evidence>
<dbReference type="Proteomes" id="UP000291819">
    <property type="component" value="Unassembled WGS sequence"/>
</dbReference>
<feature type="non-terminal residue" evidence="3">
    <location>
        <position position="79"/>
    </location>
</feature>
<name>A0A4Q9HEV6_9SPHI</name>
<reference evidence="3 4" key="1">
    <citation type="submission" date="2019-02" db="EMBL/GenBank/DDBJ databases">
        <title>Pedobacter kyonggii whole genome sequence analysis.</title>
        <authorList>
            <person name="Dahal R.H."/>
        </authorList>
    </citation>
    <scope>NUCLEOTIDE SEQUENCE [LARGE SCALE GENOMIC DNA]</scope>
    <source>
        <strain evidence="3 4">K-4-11-1</strain>
    </source>
</reference>
<dbReference type="OrthoDB" id="3238779at2"/>
<dbReference type="Pfam" id="PF14690">
    <property type="entry name" value="Zn_ribbon_ISL3"/>
    <property type="match status" value="1"/>
</dbReference>
<dbReference type="EMBL" id="SIXF01000005">
    <property type="protein sequence ID" value="TBO43101.1"/>
    <property type="molecule type" value="Genomic_DNA"/>
</dbReference>
<dbReference type="RefSeq" id="WP_131029355.1">
    <property type="nucleotide sequence ID" value="NZ_SIXF01000005.1"/>
</dbReference>
<dbReference type="AlphaFoldDB" id="A0A4Q9HEV6"/>
<evidence type="ECO:0000313" key="3">
    <source>
        <dbReference type="EMBL" id="TBO43101.1"/>
    </source>
</evidence>
<protein>
    <submittedName>
        <fullName evidence="3">Transposase family protein</fullName>
    </submittedName>
</protein>
<feature type="domain" description="Transposase IS204/IS1001/IS1096/IS1165 zinc-finger" evidence="1">
    <location>
        <begin position="37"/>
        <end position="78"/>
    </location>
</feature>
<comment type="caution">
    <text evidence="3">The sequence shown here is derived from an EMBL/GenBank/DDBJ whole genome shotgun (WGS) entry which is preliminary data.</text>
</comment>
<proteinExistence type="predicted"/>
<accession>A0A4Q9HEV6</accession>
<organism evidence="3 4">
    <name type="scientific">Pedobacter kyonggii</name>
    <dbReference type="NCBI Taxonomy" id="1926871"/>
    <lineage>
        <taxon>Bacteria</taxon>
        <taxon>Pseudomonadati</taxon>
        <taxon>Bacteroidota</taxon>
        <taxon>Sphingobacteriia</taxon>
        <taxon>Sphingobacteriales</taxon>
        <taxon>Sphingobacteriaceae</taxon>
        <taxon>Pedobacter</taxon>
    </lineage>
</organism>
<gene>
    <name evidence="3" type="ORF">EYS08_07025</name>
    <name evidence="2" type="ORF">EYS08_25405</name>
</gene>